<dbReference type="HOGENOM" id="CLU_3294306_0_0_10"/>
<dbReference type="Proteomes" id="UP000027442">
    <property type="component" value="Unassembled WGS sequence"/>
</dbReference>
<organism evidence="1 2">
    <name type="scientific">Hoylesella loescheii DSM 19665 = JCM 12249 = ATCC 15930</name>
    <dbReference type="NCBI Taxonomy" id="1122985"/>
    <lineage>
        <taxon>Bacteria</taxon>
        <taxon>Pseudomonadati</taxon>
        <taxon>Bacteroidota</taxon>
        <taxon>Bacteroidia</taxon>
        <taxon>Bacteroidales</taxon>
        <taxon>Prevotellaceae</taxon>
        <taxon>Hoylesella</taxon>
    </lineage>
</organism>
<sequence>MQFECVFCVFSLCEKPLAQRFLNQLAFATDPILKIKFLTL</sequence>
<gene>
    <name evidence="1" type="ORF">HMPREF1991_03095</name>
</gene>
<protein>
    <submittedName>
        <fullName evidence="1">Uncharacterized protein</fullName>
    </submittedName>
</protein>
<evidence type="ECO:0000313" key="1">
    <source>
        <dbReference type="EMBL" id="KDR50854.1"/>
    </source>
</evidence>
<dbReference type="EMBL" id="JNGW01000136">
    <property type="protein sequence ID" value="KDR50854.1"/>
    <property type="molecule type" value="Genomic_DNA"/>
</dbReference>
<name>A0A069QFP9_HOYLO</name>
<keyword evidence="2" id="KW-1185">Reference proteome</keyword>
<reference evidence="1 2" key="1">
    <citation type="submission" date="2013-08" db="EMBL/GenBank/DDBJ databases">
        <authorList>
            <person name="Weinstock G."/>
            <person name="Sodergren E."/>
            <person name="Wylie T."/>
            <person name="Fulton L."/>
            <person name="Fulton R."/>
            <person name="Fronick C."/>
            <person name="O'Laughlin M."/>
            <person name="Godfrey J."/>
            <person name="Miner T."/>
            <person name="Herter B."/>
            <person name="Appelbaum E."/>
            <person name="Cordes M."/>
            <person name="Lek S."/>
            <person name="Wollam A."/>
            <person name="Pepin K.H."/>
            <person name="Palsikar V.B."/>
            <person name="Mitreva M."/>
            <person name="Wilson R.K."/>
        </authorList>
    </citation>
    <scope>NUCLEOTIDE SEQUENCE [LARGE SCALE GENOMIC DNA]</scope>
    <source>
        <strain evidence="1 2">ATCC 15930</strain>
    </source>
</reference>
<evidence type="ECO:0000313" key="2">
    <source>
        <dbReference type="Proteomes" id="UP000027442"/>
    </source>
</evidence>
<accession>A0A069QFP9</accession>
<proteinExistence type="predicted"/>
<dbReference type="AlphaFoldDB" id="A0A069QFP9"/>
<dbReference type="PATRIC" id="fig|1122985.7.peg.3200"/>
<comment type="caution">
    <text evidence="1">The sequence shown here is derived from an EMBL/GenBank/DDBJ whole genome shotgun (WGS) entry which is preliminary data.</text>
</comment>